<sequence>MALIKNENELAKIRMAGRIQRSVMASLAEVVKIGAVPKEIDKLAEKLIRSAGAEPAFKNYQPGGAKNPYPATICASVNNVIVHDAPTNQPLKEGDIFKIDIGVRYQGYNTDSAQTFILGRPKDKRAYELVGVTRQSLELAIEAAQTGNTLGDIGHAIQSHVEAHGFHVVKGLSGHGIGQKVHEDPHVFNFGTPGEGMHLEPGMVIAIEPMVAVSTPDLVQTETEAYASKDGSLTAHFEHTIIITSEKAEIVT</sequence>
<accession>A0A2H0UNZ7</accession>
<evidence type="ECO:0000256" key="1">
    <source>
        <dbReference type="ARBA" id="ARBA00002521"/>
    </source>
</evidence>
<comment type="subunit">
    <text evidence="6">Monomer.</text>
</comment>
<evidence type="ECO:0000256" key="7">
    <source>
        <dbReference type="RuleBase" id="RU003653"/>
    </source>
</evidence>
<keyword evidence="5 6" id="KW-0378">Hydrolase</keyword>
<feature type="binding site" evidence="6">
    <location>
        <position position="111"/>
    </location>
    <ligand>
        <name>a divalent metal cation</name>
        <dbReference type="ChEBI" id="CHEBI:60240"/>
        <label>2</label>
        <note>catalytic</note>
    </ligand>
</feature>
<comment type="catalytic activity">
    <reaction evidence="6 7">
        <text>Release of N-terminal amino acids, preferentially methionine, from peptides and arylamides.</text>
        <dbReference type="EC" id="3.4.11.18"/>
    </reaction>
</comment>
<evidence type="ECO:0000256" key="5">
    <source>
        <dbReference type="ARBA" id="ARBA00022801"/>
    </source>
</evidence>
<dbReference type="PANTHER" id="PTHR43330:SF27">
    <property type="entry name" value="METHIONINE AMINOPEPTIDASE"/>
    <property type="match status" value="1"/>
</dbReference>
<dbReference type="CDD" id="cd01086">
    <property type="entry name" value="MetAP1"/>
    <property type="match status" value="1"/>
</dbReference>
<gene>
    <name evidence="6 9" type="primary">map</name>
    <name evidence="9" type="ORF">COU10_00760</name>
</gene>
<feature type="binding site" evidence="6">
    <location>
        <position position="238"/>
    </location>
    <ligand>
        <name>a divalent metal cation</name>
        <dbReference type="ChEBI" id="CHEBI:60240"/>
        <label>1</label>
    </ligand>
</feature>
<dbReference type="NCBIfam" id="TIGR00500">
    <property type="entry name" value="met_pdase_I"/>
    <property type="match status" value="1"/>
</dbReference>
<evidence type="ECO:0000256" key="3">
    <source>
        <dbReference type="ARBA" id="ARBA00022670"/>
    </source>
</evidence>
<dbReference type="InterPro" id="IPR036005">
    <property type="entry name" value="Creatinase/aminopeptidase-like"/>
</dbReference>
<dbReference type="InterPro" id="IPR001714">
    <property type="entry name" value="Pept_M24_MAP"/>
</dbReference>
<name>A0A2H0UNZ7_9BACT</name>
<dbReference type="InterPro" id="IPR000994">
    <property type="entry name" value="Pept_M24"/>
</dbReference>
<feature type="binding site" evidence="6">
    <location>
        <position position="175"/>
    </location>
    <ligand>
        <name>a divalent metal cation</name>
        <dbReference type="ChEBI" id="CHEBI:60240"/>
        <label>2</label>
        <note>catalytic</note>
    </ligand>
</feature>
<comment type="caution">
    <text evidence="9">The sequence shown here is derived from an EMBL/GenBank/DDBJ whole genome shotgun (WGS) entry which is preliminary data.</text>
</comment>
<dbReference type="AlphaFoldDB" id="A0A2H0UNZ7"/>
<feature type="binding site" evidence="6">
    <location>
        <position position="111"/>
    </location>
    <ligand>
        <name>a divalent metal cation</name>
        <dbReference type="ChEBI" id="CHEBI:60240"/>
        <label>1</label>
    </ligand>
</feature>
<dbReference type="GO" id="GO:0005829">
    <property type="term" value="C:cytosol"/>
    <property type="evidence" value="ECO:0007669"/>
    <property type="project" value="TreeGrafter"/>
</dbReference>
<dbReference type="GO" id="GO:0070006">
    <property type="term" value="F:metalloaminopeptidase activity"/>
    <property type="evidence" value="ECO:0007669"/>
    <property type="project" value="UniProtKB-UniRule"/>
</dbReference>
<comment type="cofactor">
    <cofactor evidence="6">
        <name>Co(2+)</name>
        <dbReference type="ChEBI" id="CHEBI:48828"/>
    </cofactor>
    <cofactor evidence="6">
        <name>Zn(2+)</name>
        <dbReference type="ChEBI" id="CHEBI:29105"/>
    </cofactor>
    <cofactor evidence="6">
        <name>Mn(2+)</name>
        <dbReference type="ChEBI" id="CHEBI:29035"/>
    </cofactor>
    <cofactor evidence="6">
        <name>Fe(2+)</name>
        <dbReference type="ChEBI" id="CHEBI:29033"/>
    </cofactor>
    <text evidence="6">Binds 2 divalent metal cations per subunit. Has a high-affinity and a low affinity metal-binding site. The true nature of the physiological cofactor is under debate. The enzyme is active with cobalt, zinc, manganese or divalent iron ions. Most likely, methionine aminopeptidases function as mononuclear Fe(2+)-metalloproteases under physiological conditions, and the catalytically relevant metal-binding site has been assigned to the histidine-containing high-affinity site.</text>
</comment>
<evidence type="ECO:0000256" key="4">
    <source>
        <dbReference type="ARBA" id="ARBA00022723"/>
    </source>
</evidence>
<dbReference type="Gene3D" id="3.90.230.10">
    <property type="entry name" value="Creatinase/methionine aminopeptidase superfamily"/>
    <property type="match status" value="1"/>
</dbReference>
<comment type="similarity">
    <text evidence="6">Belongs to the peptidase M24A family. Methionine aminopeptidase type 1 subfamily.</text>
</comment>
<dbReference type="InterPro" id="IPR002467">
    <property type="entry name" value="Pept_M24A_MAP1"/>
</dbReference>
<evidence type="ECO:0000313" key="10">
    <source>
        <dbReference type="Proteomes" id="UP000230903"/>
    </source>
</evidence>
<proteinExistence type="inferred from homology"/>
<dbReference type="HAMAP" id="MF_01974">
    <property type="entry name" value="MetAP_1"/>
    <property type="match status" value="1"/>
</dbReference>
<evidence type="ECO:0000256" key="6">
    <source>
        <dbReference type="HAMAP-Rule" id="MF_01974"/>
    </source>
</evidence>
<dbReference type="GO" id="GO:0046872">
    <property type="term" value="F:metal ion binding"/>
    <property type="evidence" value="ECO:0007669"/>
    <property type="project" value="UniProtKB-UniRule"/>
</dbReference>
<dbReference type="EMBL" id="PFBC01000013">
    <property type="protein sequence ID" value="PIR88142.1"/>
    <property type="molecule type" value="Genomic_DNA"/>
</dbReference>
<keyword evidence="2 6" id="KW-0031">Aminopeptidase</keyword>
<organism evidence="9 10">
    <name type="scientific">Candidatus Harrisonbacteria bacterium CG10_big_fil_rev_8_21_14_0_10_45_28</name>
    <dbReference type="NCBI Taxonomy" id="1974586"/>
    <lineage>
        <taxon>Bacteria</taxon>
        <taxon>Candidatus Harrisoniibacteriota</taxon>
    </lineage>
</organism>
<feature type="binding site" evidence="6">
    <location>
        <position position="238"/>
    </location>
    <ligand>
        <name>a divalent metal cation</name>
        <dbReference type="ChEBI" id="CHEBI:60240"/>
        <label>2</label>
        <note>catalytic</note>
    </ligand>
</feature>
<keyword evidence="3 6" id="KW-0645">Protease</keyword>
<dbReference type="EC" id="3.4.11.18" evidence="6 7"/>
<comment type="function">
    <text evidence="1 6">Removes the N-terminal methionine from nascent proteins. The N-terminal methionine is often cleaved when the second residue in the primary sequence is small and uncharged (Met-Ala-, Cys, Gly, Pro, Ser, Thr, or Val). Requires deformylation of the N(alpha)-formylated initiator methionine before it can be hydrolyzed.</text>
</comment>
<dbReference type="Proteomes" id="UP000230903">
    <property type="component" value="Unassembled WGS sequence"/>
</dbReference>
<feature type="binding site" evidence="6">
    <location>
        <position position="182"/>
    </location>
    <ligand>
        <name>substrate</name>
    </ligand>
</feature>
<dbReference type="PANTHER" id="PTHR43330">
    <property type="entry name" value="METHIONINE AMINOPEPTIDASE"/>
    <property type="match status" value="1"/>
</dbReference>
<reference evidence="10" key="1">
    <citation type="submission" date="2017-09" db="EMBL/GenBank/DDBJ databases">
        <title>Depth-based differentiation of microbial function through sediment-hosted aquifers and enrichment of novel symbionts in the deep terrestrial subsurface.</title>
        <authorList>
            <person name="Probst A.J."/>
            <person name="Ladd B."/>
            <person name="Jarett J.K."/>
            <person name="Geller-Mcgrath D.E."/>
            <person name="Sieber C.M.K."/>
            <person name="Emerson J.B."/>
            <person name="Anantharaman K."/>
            <person name="Thomas B.C."/>
            <person name="Malmstrom R."/>
            <person name="Stieglmeier M."/>
            <person name="Klingl A."/>
            <person name="Woyke T."/>
            <person name="Ryan C.M."/>
            <person name="Banfield J.F."/>
        </authorList>
    </citation>
    <scope>NUCLEOTIDE SEQUENCE [LARGE SCALE GENOMIC DNA]</scope>
</reference>
<feature type="binding site" evidence="6">
    <location>
        <position position="100"/>
    </location>
    <ligand>
        <name>a divalent metal cation</name>
        <dbReference type="ChEBI" id="CHEBI:60240"/>
        <label>1</label>
    </ligand>
</feature>
<dbReference type="SUPFAM" id="SSF55920">
    <property type="entry name" value="Creatinase/aminopeptidase"/>
    <property type="match status" value="1"/>
</dbReference>
<evidence type="ECO:0000313" key="9">
    <source>
        <dbReference type="EMBL" id="PIR88142.1"/>
    </source>
</evidence>
<feature type="binding site" evidence="6">
    <location>
        <position position="208"/>
    </location>
    <ligand>
        <name>a divalent metal cation</name>
        <dbReference type="ChEBI" id="CHEBI:60240"/>
        <label>2</label>
        <note>catalytic</note>
    </ligand>
</feature>
<dbReference type="GO" id="GO:0004239">
    <property type="term" value="F:initiator methionyl aminopeptidase activity"/>
    <property type="evidence" value="ECO:0007669"/>
    <property type="project" value="UniProtKB-UniRule"/>
</dbReference>
<evidence type="ECO:0000256" key="2">
    <source>
        <dbReference type="ARBA" id="ARBA00022438"/>
    </source>
</evidence>
<evidence type="ECO:0000259" key="8">
    <source>
        <dbReference type="Pfam" id="PF00557"/>
    </source>
</evidence>
<dbReference type="GO" id="GO:0006508">
    <property type="term" value="P:proteolysis"/>
    <property type="evidence" value="ECO:0007669"/>
    <property type="project" value="UniProtKB-KW"/>
</dbReference>
<feature type="binding site" evidence="6">
    <location>
        <position position="83"/>
    </location>
    <ligand>
        <name>substrate</name>
    </ligand>
</feature>
<dbReference type="PRINTS" id="PR00599">
    <property type="entry name" value="MAPEPTIDASE"/>
</dbReference>
<feature type="domain" description="Peptidase M24" evidence="8">
    <location>
        <begin position="12"/>
        <end position="244"/>
    </location>
</feature>
<dbReference type="Pfam" id="PF00557">
    <property type="entry name" value="Peptidase_M24"/>
    <property type="match status" value="1"/>
</dbReference>
<protein>
    <recommendedName>
        <fullName evidence="6 7">Methionine aminopeptidase</fullName>
        <shortName evidence="6">MAP</shortName>
        <shortName evidence="6">MetAP</shortName>
        <ecNumber evidence="6 7">3.4.11.18</ecNumber>
    </recommendedName>
    <alternativeName>
        <fullName evidence="6">Peptidase M</fullName>
    </alternativeName>
</protein>
<keyword evidence="4 6" id="KW-0479">Metal-binding</keyword>